<feature type="compositionally biased region" description="Low complexity" evidence="1">
    <location>
        <begin position="277"/>
        <end position="287"/>
    </location>
</feature>
<evidence type="ECO:0000313" key="4">
    <source>
        <dbReference type="Proteomes" id="UP001056374"/>
    </source>
</evidence>
<evidence type="ECO:0000256" key="2">
    <source>
        <dbReference type="SAM" id="Phobius"/>
    </source>
</evidence>
<evidence type="ECO:0000313" key="3">
    <source>
        <dbReference type="EMBL" id="USQ83229.1"/>
    </source>
</evidence>
<dbReference type="Proteomes" id="UP001056374">
    <property type="component" value="Chromosome"/>
</dbReference>
<accession>A0ABY4Z2G0</accession>
<proteinExistence type="predicted"/>
<reference evidence="3" key="1">
    <citation type="submission" date="2022-06" db="EMBL/GenBank/DDBJ databases">
        <title>Complete genome sequence of soil microorganisms Streptomyces sp. Qhu-M197 isolated from Alpine meadows habitats on the Tibetan Plateau.</title>
        <authorList>
            <person name="Zhang B."/>
            <person name="Xiang X."/>
            <person name="Fan J."/>
        </authorList>
    </citation>
    <scope>NUCLEOTIDE SEQUENCE</scope>
    <source>
        <strain evidence="3">Qhu-M197</strain>
    </source>
</reference>
<evidence type="ECO:0000256" key="1">
    <source>
        <dbReference type="SAM" id="MobiDB-lite"/>
    </source>
</evidence>
<keyword evidence="2" id="KW-0472">Membrane</keyword>
<feature type="transmembrane region" description="Helical" evidence="2">
    <location>
        <begin position="49"/>
        <end position="69"/>
    </location>
</feature>
<protein>
    <recommendedName>
        <fullName evidence="5">LigA protein</fullName>
    </recommendedName>
</protein>
<feature type="region of interest" description="Disordered" evidence="1">
    <location>
        <begin position="269"/>
        <end position="290"/>
    </location>
</feature>
<dbReference type="EMBL" id="CP099468">
    <property type="protein sequence ID" value="USQ83229.1"/>
    <property type="molecule type" value="Genomic_DNA"/>
</dbReference>
<evidence type="ECO:0008006" key="5">
    <source>
        <dbReference type="Google" id="ProtNLM"/>
    </source>
</evidence>
<dbReference type="RefSeq" id="WP_252546031.1">
    <property type="nucleotide sequence ID" value="NZ_CP099468.1"/>
</dbReference>
<sequence length="431" mass="44557">MPVDQTHDPFEDRLSAALHQAGGTFDTDRAALAAAGQVRGHRLRLRRRAAIAGGAAGLALVGVGGALLVPSGAGGSARHGSVAATGSGAPSAVAATPAVPAVSADEMVRTLTELLPEGEVTRGEARGTDSPLPPLAQVVFDDGEGAGAVSLLVDRVRGEGGAFDPASAVTPCPEMELPDSGLDSCVTQTLPDGSVVTLMQGYEYPDRRADTKTWSADLVTPDGTRVSVSEWNAAAQKGEPVSRPEPPLGMEQLKTLAAADEWRRVADAIPEETRRPTSSAGGSTGDATSHEGRRILAILTQALPDGAKVVSSDNDETEFAYAVVDDGKGRSYVQVNLQHDMSDVAAELYGSGAETLPDGTRVATRQGPGEKGGEGVVMWTVDTMRAHGMRVVISAFNSGSQTTAATRPEPALTMAQLRKIALSPQWELLGA</sequence>
<keyword evidence="2" id="KW-0812">Transmembrane</keyword>
<keyword evidence="2" id="KW-1133">Transmembrane helix</keyword>
<organism evidence="3 4">
    <name type="scientific">Streptomyces phaeoluteigriseus</name>
    <dbReference type="NCBI Taxonomy" id="114686"/>
    <lineage>
        <taxon>Bacteria</taxon>
        <taxon>Bacillati</taxon>
        <taxon>Actinomycetota</taxon>
        <taxon>Actinomycetes</taxon>
        <taxon>Kitasatosporales</taxon>
        <taxon>Streptomycetaceae</taxon>
        <taxon>Streptomyces</taxon>
        <taxon>Streptomyces aurantiacus group</taxon>
    </lineage>
</organism>
<gene>
    <name evidence="3" type="ORF">NFX46_05195</name>
</gene>
<keyword evidence="4" id="KW-1185">Reference proteome</keyword>
<name>A0ABY4Z2G0_9ACTN</name>